<dbReference type="Proteomes" id="UP000319462">
    <property type="component" value="Chromosome 35"/>
</dbReference>
<feature type="compositionally biased region" description="Low complexity" evidence="1">
    <location>
        <begin position="376"/>
        <end position="386"/>
    </location>
</feature>
<accession>A0A3P3ZIZ7</accession>
<dbReference type="AlphaFoldDB" id="A0A3P3ZIZ7"/>
<feature type="region of interest" description="Disordered" evidence="1">
    <location>
        <begin position="443"/>
        <end position="484"/>
    </location>
</feature>
<keyword evidence="2" id="KW-0472">Membrane</keyword>
<feature type="transmembrane region" description="Helical" evidence="2">
    <location>
        <begin position="268"/>
        <end position="286"/>
    </location>
</feature>
<organism evidence="3 4">
    <name type="scientific">Leishmania braziliensis MHOM/BR/75/M2904</name>
    <dbReference type="NCBI Taxonomy" id="420245"/>
    <lineage>
        <taxon>Eukaryota</taxon>
        <taxon>Discoba</taxon>
        <taxon>Euglenozoa</taxon>
        <taxon>Kinetoplastea</taxon>
        <taxon>Metakinetoplastina</taxon>
        <taxon>Trypanosomatida</taxon>
        <taxon>Trypanosomatidae</taxon>
        <taxon>Leishmaniinae</taxon>
        <taxon>Leishmania</taxon>
        <taxon>Leishmania braziliensis species complex</taxon>
    </lineage>
</organism>
<sequence>MMKEAASATVAASPAPAYESVFVFLSTLAEWLKHARERLTCRDEVGRHATVVEVLTHHHERAYGRLAEFVWRHAAVISDVGTSLFPSAAVELTACVLLRLLLLLLAWWMLLRLVRTTTAPRLRARQIAVHPHMHQPKCIGNAQAVEAFIRPDAAQRGINTTLLWTVSACGLVACVLILGLLTMHIWMDVVLWRLLERWFSPLWQAQAWVSSRALWTSNDSWQGSLRAAAAPIIKHYTSSFFGVASECHLHLLSSFAWLRRVTQQVKMVYLWGVIGGTVLGVALWLLSYASRLLRNYNESLPYFEENDPLLCWLAQQEAEATQQRNNAALVALLESQRRQERVMERLTSSLTPAVQEQQQSLSVAKKRESPQRLEDNATNAATANDTKSGRPLFDDETAAAKTSAVTIATDGSDDCSAGKSREGSGPLSSNVLTAAFEEAVAAASATRTKGTTGTSCQTAPQSEEAEAATAATMSQTEREESPGV</sequence>
<evidence type="ECO:0000313" key="4">
    <source>
        <dbReference type="Proteomes" id="UP000319462"/>
    </source>
</evidence>
<feature type="region of interest" description="Disordered" evidence="1">
    <location>
        <begin position="362"/>
        <end position="393"/>
    </location>
</feature>
<feature type="compositionally biased region" description="Basic and acidic residues" evidence="1">
    <location>
        <begin position="365"/>
        <end position="375"/>
    </location>
</feature>
<protein>
    <submittedName>
        <fullName evidence="3">Hypothetical_protein</fullName>
    </submittedName>
</protein>
<gene>
    <name evidence="3" type="ORF">LBRM2904_35.2460</name>
</gene>
<name>A0A3P3ZIZ7_LEIBR</name>
<dbReference type="EMBL" id="LS997634">
    <property type="protein sequence ID" value="SYZ70064.1"/>
    <property type="molecule type" value="Genomic_DNA"/>
</dbReference>
<feature type="transmembrane region" description="Helical" evidence="2">
    <location>
        <begin position="88"/>
        <end position="111"/>
    </location>
</feature>
<evidence type="ECO:0000256" key="1">
    <source>
        <dbReference type="SAM" id="MobiDB-lite"/>
    </source>
</evidence>
<keyword evidence="2" id="KW-0812">Transmembrane</keyword>
<feature type="region of interest" description="Disordered" evidence="1">
    <location>
        <begin position="409"/>
        <end position="430"/>
    </location>
</feature>
<feature type="transmembrane region" description="Helical" evidence="2">
    <location>
        <begin position="162"/>
        <end position="187"/>
    </location>
</feature>
<feature type="compositionally biased region" description="Polar residues" evidence="1">
    <location>
        <begin position="446"/>
        <end position="456"/>
    </location>
</feature>
<evidence type="ECO:0000256" key="2">
    <source>
        <dbReference type="SAM" id="Phobius"/>
    </source>
</evidence>
<proteinExistence type="predicted"/>
<keyword evidence="2" id="KW-1133">Transmembrane helix</keyword>
<reference evidence="3 4" key="1">
    <citation type="submission" date="2018-09" db="EMBL/GenBank/DDBJ databases">
        <authorList>
            <person name="Peiro R."/>
            <person name="Begona"/>
            <person name="Cbmso G."/>
            <person name="Lopez M."/>
            <person name="Gonzalez S."/>
        </authorList>
    </citation>
    <scope>NUCLEOTIDE SEQUENCE [LARGE SCALE GENOMIC DNA]</scope>
</reference>
<feature type="compositionally biased region" description="Low complexity" evidence="1">
    <location>
        <begin position="457"/>
        <end position="475"/>
    </location>
</feature>
<evidence type="ECO:0000313" key="3">
    <source>
        <dbReference type="EMBL" id="SYZ70064.1"/>
    </source>
</evidence>